<sequence>MVPKMAPWHPTPVILPEIPTPPPSRPQDFDRPIKPQTQSPFLALPAELRNHIYDHVFTISTDEPHALALLETCRQIHAEANLLAFSTATFVTITSVRYQLQRRSDVLTPNQFDAIKTVAFAAYRANTAGYINTFFLSDFLANSISLFPGLETVILKTDTPVVTYGSMPISQSPFPSDCPDWLRATLYTFKSGRNLAWKATEPWSIYFPDYEEFLTARKRYRRSVLTQVREEGGERKIELIIDEQQPKPVPTQLPITLLGAERLAVRVIADGQGFQWDGTPEWRAKALRPKRTVVGYLIEHWGWPR</sequence>
<feature type="region of interest" description="Disordered" evidence="1">
    <location>
        <begin position="1"/>
        <end position="29"/>
    </location>
</feature>
<gene>
    <name evidence="2" type="ORF">K432DRAFT_127429</name>
</gene>
<evidence type="ECO:0000313" key="3">
    <source>
        <dbReference type="Proteomes" id="UP000250266"/>
    </source>
</evidence>
<dbReference type="AlphaFoldDB" id="A0A8E2E4P7"/>
<proteinExistence type="predicted"/>
<dbReference type="PANTHER" id="PTHR38790:SF4">
    <property type="entry name" value="2EXR DOMAIN-CONTAINING PROTEIN"/>
    <property type="match status" value="1"/>
</dbReference>
<dbReference type="PANTHER" id="PTHR38790">
    <property type="entry name" value="2EXR DOMAIN-CONTAINING PROTEIN-RELATED"/>
    <property type="match status" value="1"/>
</dbReference>
<evidence type="ECO:0000256" key="1">
    <source>
        <dbReference type="SAM" id="MobiDB-lite"/>
    </source>
</evidence>
<evidence type="ECO:0000313" key="2">
    <source>
        <dbReference type="EMBL" id="OCK77156.1"/>
    </source>
</evidence>
<dbReference type="OrthoDB" id="3798004at2759"/>
<keyword evidence="3" id="KW-1185">Reference proteome</keyword>
<name>A0A8E2E4P7_9PEZI</name>
<accession>A0A8E2E4P7</accession>
<protein>
    <recommendedName>
        <fullName evidence="4">F-box domain-containing protein</fullName>
    </recommendedName>
</protein>
<dbReference type="Proteomes" id="UP000250266">
    <property type="component" value="Unassembled WGS sequence"/>
</dbReference>
<evidence type="ECO:0008006" key="4">
    <source>
        <dbReference type="Google" id="ProtNLM"/>
    </source>
</evidence>
<dbReference type="EMBL" id="KV745149">
    <property type="protein sequence ID" value="OCK77156.1"/>
    <property type="molecule type" value="Genomic_DNA"/>
</dbReference>
<reference evidence="2 3" key="1">
    <citation type="journal article" date="2016" name="Nat. Commun.">
        <title>Ectomycorrhizal ecology is imprinted in the genome of the dominant symbiotic fungus Cenococcum geophilum.</title>
        <authorList>
            <consortium name="DOE Joint Genome Institute"/>
            <person name="Peter M."/>
            <person name="Kohler A."/>
            <person name="Ohm R.A."/>
            <person name="Kuo A."/>
            <person name="Krutzmann J."/>
            <person name="Morin E."/>
            <person name="Arend M."/>
            <person name="Barry K.W."/>
            <person name="Binder M."/>
            <person name="Choi C."/>
            <person name="Clum A."/>
            <person name="Copeland A."/>
            <person name="Grisel N."/>
            <person name="Haridas S."/>
            <person name="Kipfer T."/>
            <person name="LaButti K."/>
            <person name="Lindquist E."/>
            <person name="Lipzen A."/>
            <person name="Maire R."/>
            <person name="Meier B."/>
            <person name="Mihaltcheva S."/>
            <person name="Molinier V."/>
            <person name="Murat C."/>
            <person name="Poggeler S."/>
            <person name="Quandt C.A."/>
            <person name="Sperisen C."/>
            <person name="Tritt A."/>
            <person name="Tisserant E."/>
            <person name="Crous P.W."/>
            <person name="Henrissat B."/>
            <person name="Nehls U."/>
            <person name="Egli S."/>
            <person name="Spatafora J.W."/>
            <person name="Grigoriev I.V."/>
            <person name="Martin F.M."/>
        </authorList>
    </citation>
    <scope>NUCLEOTIDE SEQUENCE [LARGE SCALE GENOMIC DNA]</scope>
    <source>
        <strain evidence="2 3">CBS 459.81</strain>
    </source>
</reference>
<organism evidence="2 3">
    <name type="scientific">Lepidopterella palustris CBS 459.81</name>
    <dbReference type="NCBI Taxonomy" id="1314670"/>
    <lineage>
        <taxon>Eukaryota</taxon>
        <taxon>Fungi</taxon>
        <taxon>Dikarya</taxon>
        <taxon>Ascomycota</taxon>
        <taxon>Pezizomycotina</taxon>
        <taxon>Dothideomycetes</taxon>
        <taxon>Pleosporomycetidae</taxon>
        <taxon>Mytilinidiales</taxon>
        <taxon>Argynnaceae</taxon>
        <taxon>Lepidopterella</taxon>
    </lineage>
</organism>